<dbReference type="InterPro" id="IPR050775">
    <property type="entry name" value="FAD-binding_Monooxygenases"/>
</dbReference>
<keyword evidence="3" id="KW-0285">Flavoprotein</keyword>
<dbReference type="RefSeq" id="XP_064662365.1">
    <property type="nucleotide sequence ID" value="XM_064799610.1"/>
</dbReference>
<dbReference type="SUPFAM" id="SSF51905">
    <property type="entry name" value="FAD/NAD(P)-binding domain"/>
    <property type="match status" value="1"/>
</dbReference>
<evidence type="ECO:0000256" key="3">
    <source>
        <dbReference type="ARBA" id="ARBA00022630"/>
    </source>
</evidence>
<dbReference type="PANTHER" id="PTHR43098:SF3">
    <property type="entry name" value="L-ORNITHINE N(5)-MONOOXYGENASE-RELATED"/>
    <property type="match status" value="1"/>
</dbReference>
<reference evidence="8 9" key="1">
    <citation type="submission" date="2023-08" db="EMBL/GenBank/DDBJ databases">
        <title>Black Yeasts Isolated from many extreme environments.</title>
        <authorList>
            <person name="Coleine C."/>
            <person name="Stajich J.E."/>
            <person name="Selbmann L."/>
        </authorList>
    </citation>
    <scope>NUCLEOTIDE SEQUENCE [LARGE SCALE GENOMIC DNA]</scope>
    <source>
        <strain evidence="8 9">CCFEE 5935</strain>
    </source>
</reference>
<dbReference type="AlphaFoldDB" id="A0AAV9PLT1"/>
<evidence type="ECO:0000313" key="9">
    <source>
        <dbReference type="Proteomes" id="UP001337655"/>
    </source>
</evidence>
<organism evidence="8 9">
    <name type="scientific">Saxophila tyrrhenica</name>
    <dbReference type="NCBI Taxonomy" id="1690608"/>
    <lineage>
        <taxon>Eukaryota</taxon>
        <taxon>Fungi</taxon>
        <taxon>Dikarya</taxon>
        <taxon>Ascomycota</taxon>
        <taxon>Pezizomycotina</taxon>
        <taxon>Dothideomycetes</taxon>
        <taxon>Dothideomycetidae</taxon>
        <taxon>Mycosphaerellales</taxon>
        <taxon>Extremaceae</taxon>
        <taxon>Saxophila</taxon>
    </lineage>
</organism>
<evidence type="ECO:0000256" key="1">
    <source>
        <dbReference type="ARBA" id="ARBA00001974"/>
    </source>
</evidence>
<dbReference type="InterPro" id="IPR036188">
    <property type="entry name" value="FAD/NAD-bd_sf"/>
</dbReference>
<comment type="cofactor">
    <cofactor evidence="1">
        <name>FAD</name>
        <dbReference type="ChEBI" id="CHEBI:57692"/>
    </cofactor>
</comment>
<dbReference type="Gene3D" id="3.50.50.60">
    <property type="entry name" value="FAD/NAD(P)-binding domain"/>
    <property type="match status" value="1"/>
</dbReference>
<evidence type="ECO:0000256" key="2">
    <source>
        <dbReference type="ARBA" id="ARBA00010139"/>
    </source>
</evidence>
<keyword evidence="4" id="KW-0274">FAD</keyword>
<comment type="similarity">
    <text evidence="2">Belongs to the FAD-binding monooxygenase family.</text>
</comment>
<protein>
    <submittedName>
        <fullName evidence="8">Uncharacterized protein</fullName>
    </submittedName>
</protein>
<evidence type="ECO:0000256" key="6">
    <source>
        <dbReference type="ARBA" id="ARBA00023002"/>
    </source>
</evidence>
<evidence type="ECO:0000256" key="4">
    <source>
        <dbReference type="ARBA" id="ARBA00022827"/>
    </source>
</evidence>
<keyword evidence="6" id="KW-0560">Oxidoreductase</keyword>
<evidence type="ECO:0000313" key="8">
    <source>
        <dbReference type="EMBL" id="KAK5173670.1"/>
    </source>
</evidence>
<dbReference type="GO" id="GO:0004497">
    <property type="term" value="F:monooxygenase activity"/>
    <property type="evidence" value="ECO:0007669"/>
    <property type="project" value="UniProtKB-KW"/>
</dbReference>
<keyword evidence="7" id="KW-0503">Monooxygenase</keyword>
<keyword evidence="5" id="KW-0521">NADP</keyword>
<keyword evidence="9" id="KW-1185">Reference proteome</keyword>
<dbReference type="EMBL" id="JAVRRT010000003">
    <property type="protein sequence ID" value="KAK5173670.1"/>
    <property type="molecule type" value="Genomic_DNA"/>
</dbReference>
<gene>
    <name evidence="8" type="ORF">LTR77_002351</name>
</gene>
<evidence type="ECO:0000256" key="5">
    <source>
        <dbReference type="ARBA" id="ARBA00022857"/>
    </source>
</evidence>
<sequence length="124" mass="14621">MGSTGLEINEVECLIIGAGFGAVTLLHRLLKEGFEARVYWNCYPGARVDTDTPIYQLFDKELWEDFTFRERFAGWQELRRYFKHVDQKWQVSKYFGQSLSNFPEPLIESTIYNAEPAVRMEQER</sequence>
<dbReference type="PANTHER" id="PTHR43098">
    <property type="entry name" value="L-ORNITHINE N(5)-MONOOXYGENASE-RELATED"/>
    <property type="match status" value="1"/>
</dbReference>
<accession>A0AAV9PLT1</accession>
<proteinExistence type="inferred from homology"/>
<dbReference type="Proteomes" id="UP001337655">
    <property type="component" value="Unassembled WGS sequence"/>
</dbReference>
<evidence type="ECO:0000256" key="7">
    <source>
        <dbReference type="ARBA" id="ARBA00023033"/>
    </source>
</evidence>
<name>A0AAV9PLT1_9PEZI</name>
<dbReference type="GeneID" id="89923698"/>
<comment type="caution">
    <text evidence="8">The sequence shown here is derived from an EMBL/GenBank/DDBJ whole genome shotgun (WGS) entry which is preliminary data.</text>
</comment>